<keyword evidence="3" id="KW-1185">Reference proteome</keyword>
<reference evidence="2" key="2">
    <citation type="submission" date="2025-08" db="UniProtKB">
        <authorList>
            <consortium name="Ensembl"/>
        </authorList>
    </citation>
    <scope>IDENTIFICATION</scope>
</reference>
<evidence type="ECO:0000313" key="2">
    <source>
        <dbReference type="Ensembl" id="ENSMZEP00005000917.1"/>
    </source>
</evidence>
<reference evidence="2 3" key="1">
    <citation type="journal article" date="2014" name="Nature">
        <title>The genomic substrate for adaptive radiation in African cichlid fish.</title>
        <authorList>
            <person name="Brawand D."/>
            <person name="Wagner C.E."/>
            <person name="Li Y.I."/>
            <person name="Malinsky M."/>
            <person name="Keller I."/>
            <person name="Fan S."/>
            <person name="Simakov O."/>
            <person name="Ng A.Y."/>
            <person name="Lim Z.W."/>
            <person name="Bezault E."/>
            <person name="Turner-Maier J."/>
            <person name="Johnson J."/>
            <person name="Alcazar R."/>
            <person name="Noh H.J."/>
            <person name="Russell P."/>
            <person name="Aken B."/>
            <person name="Alfoldi J."/>
            <person name="Amemiya C."/>
            <person name="Azzouzi N."/>
            <person name="Baroiller J.F."/>
            <person name="Barloy-Hubler F."/>
            <person name="Berlin A."/>
            <person name="Bloomquist R."/>
            <person name="Carleton K.L."/>
            <person name="Conte M.A."/>
            <person name="D'Cotta H."/>
            <person name="Eshel O."/>
            <person name="Gaffney L."/>
            <person name="Galibert F."/>
            <person name="Gante H.F."/>
            <person name="Gnerre S."/>
            <person name="Greuter L."/>
            <person name="Guyon R."/>
            <person name="Haddad N.S."/>
            <person name="Haerty W."/>
            <person name="Harris R.M."/>
            <person name="Hofmann H.A."/>
            <person name="Hourlier T."/>
            <person name="Hulata G."/>
            <person name="Jaffe D.B."/>
            <person name="Lara M."/>
            <person name="Lee A.P."/>
            <person name="MacCallum I."/>
            <person name="Mwaiko S."/>
            <person name="Nikaido M."/>
            <person name="Nishihara H."/>
            <person name="Ozouf-Costaz C."/>
            <person name="Penman D.J."/>
            <person name="Przybylski D."/>
            <person name="Rakotomanga M."/>
            <person name="Renn S.C.P."/>
            <person name="Ribeiro F.J."/>
            <person name="Ron M."/>
            <person name="Salzburger W."/>
            <person name="Sanchez-Pulido L."/>
            <person name="Santos M.E."/>
            <person name="Searle S."/>
            <person name="Sharpe T."/>
            <person name="Swofford R."/>
            <person name="Tan F.J."/>
            <person name="Williams L."/>
            <person name="Young S."/>
            <person name="Yin S."/>
            <person name="Okada N."/>
            <person name="Kocher T.D."/>
            <person name="Miska E.A."/>
            <person name="Lander E.S."/>
            <person name="Venkatesh B."/>
            <person name="Fernald R.D."/>
            <person name="Meyer A."/>
            <person name="Ponting C.P."/>
            <person name="Streelman J.T."/>
            <person name="Lindblad-Toh K."/>
            <person name="Seehausen O."/>
            <person name="Di Palma F."/>
        </authorList>
    </citation>
    <scope>NUCLEOTIDE SEQUENCE</scope>
</reference>
<dbReference type="Proteomes" id="UP000265160">
    <property type="component" value="LG3"/>
</dbReference>
<evidence type="ECO:0000313" key="3">
    <source>
        <dbReference type="Proteomes" id="UP000265160"/>
    </source>
</evidence>
<reference evidence="2" key="3">
    <citation type="submission" date="2025-09" db="UniProtKB">
        <authorList>
            <consortium name="Ensembl"/>
        </authorList>
    </citation>
    <scope>IDENTIFICATION</scope>
</reference>
<keyword evidence="1" id="KW-1133">Transmembrane helix</keyword>
<dbReference type="AlphaFoldDB" id="A0A3P9AU42"/>
<feature type="transmembrane region" description="Helical" evidence="1">
    <location>
        <begin position="22"/>
        <end position="41"/>
    </location>
</feature>
<accession>A0A3P9AU42</accession>
<dbReference type="GeneTree" id="ENSGT00940000179027"/>
<proteinExistence type="predicted"/>
<name>A0A3P9AU42_9CICH</name>
<sequence length="120" mass="13771">MKQSAINSDVCTLIYPYMPNLYLVYFCKGVIVTILQVAFHYKLSFRSCTDQDTWSCVSGDCGTESVELSIVDEEDKEWCQREGVMSREVSSNAVFQLRSVTCQIKKERFNPLSQWGSHVH</sequence>
<dbReference type="Ensembl" id="ENSMZET00005000995.1">
    <property type="protein sequence ID" value="ENSMZEP00005000917.1"/>
    <property type="gene ID" value="ENSMZEG00005000805.1"/>
</dbReference>
<protein>
    <submittedName>
        <fullName evidence="2">Uncharacterized protein</fullName>
    </submittedName>
</protein>
<keyword evidence="1" id="KW-0472">Membrane</keyword>
<keyword evidence="1" id="KW-0812">Transmembrane</keyword>
<evidence type="ECO:0000256" key="1">
    <source>
        <dbReference type="SAM" id="Phobius"/>
    </source>
</evidence>
<organism evidence="2 3">
    <name type="scientific">Maylandia zebra</name>
    <name type="common">zebra mbuna</name>
    <dbReference type="NCBI Taxonomy" id="106582"/>
    <lineage>
        <taxon>Eukaryota</taxon>
        <taxon>Metazoa</taxon>
        <taxon>Chordata</taxon>
        <taxon>Craniata</taxon>
        <taxon>Vertebrata</taxon>
        <taxon>Euteleostomi</taxon>
        <taxon>Actinopterygii</taxon>
        <taxon>Neopterygii</taxon>
        <taxon>Teleostei</taxon>
        <taxon>Neoteleostei</taxon>
        <taxon>Acanthomorphata</taxon>
        <taxon>Ovalentaria</taxon>
        <taxon>Cichlomorphae</taxon>
        <taxon>Cichliformes</taxon>
        <taxon>Cichlidae</taxon>
        <taxon>African cichlids</taxon>
        <taxon>Pseudocrenilabrinae</taxon>
        <taxon>Haplochromini</taxon>
        <taxon>Maylandia</taxon>
        <taxon>Maylandia zebra complex</taxon>
    </lineage>
</organism>